<gene>
    <name evidence="1" type="ORF">CA264_13540</name>
</gene>
<proteinExistence type="predicted"/>
<dbReference type="Proteomes" id="UP000266292">
    <property type="component" value="Chromosome"/>
</dbReference>
<name>A0A1X9YU17_9BACT</name>
<keyword evidence="2" id="KW-1185">Reference proteome</keyword>
<dbReference type="KEGG" id="pact:CA264_13540"/>
<accession>A0A1X9YU17</accession>
<organism evidence="1 2">
    <name type="scientific">Pontibacter actiniarum</name>
    <dbReference type="NCBI Taxonomy" id="323450"/>
    <lineage>
        <taxon>Bacteria</taxon>
        <taxon>Pseudomonadati</taxon>
        <taxon>Bacteroidota</taxon>
        <taxon>Cytophagia</taxon>
        <taxon>Cytophagales</taxon>
        <taxon>Hymenobacteraceae</taxon>
        <taxon>Pontibacter</taxon>
    </lineage>
</organism>
<dbReference type="RefSeq" id="WP_025607913.1">
    <property type="nucleotide sequence ID" value="NZ_CP021235.1"/>
</dbReference>
<reference evidence="2" key="1">
    <citation type="submission" date="2017-05" db="EMBL/GenBank/DDBJ databases">
        <authorList>
            <person name="Ray J."/>
            <person name="Price M."/>
            <person name="Deutschbauer A."/>
        </authorList>
    </citation>
    <scope>NUCLEOTIDE SEQUENCE [LARGE SCALE GENOMIC DNA]</scope>
    <source>
        <strain evidence="2">DSM 19842</strain>
    </source>
</reference>
<dbReference type="InterPro" id="IPR046297">
    <property type="entry name" value="DUF6334"/>
</dbReference>
<protein>
    <submittedName>
        <fullName evidence="1">Uncharacterized protein</fullName>
    </submittedName>
</protein>
<dbReference type="EMBL" id="CP021235">
    <property type="protein sequence ID" value="ARS36375.1"/>
    <property type="molecule type" value="Genomic_DNA"/>
</dbReference>
<sequence length="127" mass="14838">MKSMTELDGLTGKEVTQAFTLHDLEQGWLQQVVFQVEDTYLVVKVDADTDEVILDLLAAMDLQALDKQFSRTQLSNQRKRISYLWRMTNQRGYEDGFQLEFDDMEGTSVQVLAEASRLYLTIFQRYR</sequence>
<evidence type="ECO:0000313" key="2">
    <source>
        <dbReference type="Proteomes" id="UP000266292"/>
    </source>
</evidence>
<evidence type="ECO:0000313" key="1">
    <source>
        <dbReference type="EMBL" id="ARS36375.1"/>
    </source>
</evidence>
<dbReference type="AlphaFoldDB" id="A0A1X9YU17"/>
<dbReference type="OrthoDB" id="6399959at2"/>
<dbReference type="Pfam" id="PF19860">
    <property type="entry name" value="DUF6334"/>
    <property type="match status" value="1"/>
</dbReference>